<dbReference type="OMA" id="EPEFCKE"/>
<dbReference type="GO" id="GO:0004497">
    <property type="term" value="F:monooxygenase activity"/>
    <property type="evidence" value="ECO:0007669"/>
    <property type="project" value="UniProtKB-KW"/>
</dbReference>
<gene>
    <name evidence="11" type="ORF">RchiOBHm_Chr4g0437551</name>
</gene>
<dbReference type="Pfam" id="PF00067">
    <property type="entry name" value="p450"/>
    <property type="match status" value="2"/>
</dbReference>
<protein>
    <submittedName>
        <fullName evidence="11">Putative cytochrome P450, EF-Hand 1, calcium-binding protein</fullName>
    </submittedName>
</protein>
<dbReference type="Proteomes" id="UP000238479">
    <property type="component" value="Chromosome 4"/>
</dbReference>
<dbReference type="GO" id="GO:0016705">
    <property type="term" value="F:oxidoreductase activity, acting on paired donors, with incorporation or reduction of molecular oxygen"/>
    <property type="evidence" value="ECO:0007669"/>
    <property type="project" value="InterPro"/>
</dbReference>
<accession>A0A2P6R2C0</accession>
<dbReference type="GO" id="GO:0005506">
    <property type="term" value="F:iron ion binding"/>
    <property type="evidence" value="ECO:0007669"/>
    <property type="project" value="InterPro"/>
</dbReference>
<evidence type="ECO:0000256" key="3">
    <source>
        <dbReference type="ARBA" id="ARBA00022617"/>
    </source>
</evidence>
<evidence type="ECO:0000256" key="4">
    <source>
        <dbReference type="ARBA" id="ARBA00022692"/>
    </source>
</evidence>
<comment type="similarity">
    <text evidence="2">Belongs to the cytochrome P450 family.</text>
</comment>
<keyword evidence="9" id="KW-0503">Monooxygenase</keyword>
<reference evidence="11 12" key="1">
    <citation type="journal article" date="2018" name="Nat. Genet.">
        <title>The Rosa genome provides new insights in the design of modern roses.</title>
        <authorList>
            <person name="Bendahmane M."/>
        </authorList>
    </citation>
    <scope>NUCLEOTIDE SEQUENCE [LARGE SCALE GENOMIC DNA]</scope>
    <source>
        <strain evidence="12">cv. Old Blush</strain>
    </source>
</reference>
<dbReference type="PROSITE" id="PS00018">
    <property type="entry name" value="EF_HAND_1"/>
    <property type="match status" value="1"/>
</dbReference>
<dbReference type="Gramene" id="PRQ40580">
    <property type="protein sequence ID" value="PRQ40580"/>
    <property type="gene ID" value="RchiOBHm_Chr4g0437551"/>
</dbReference>
<evidence type="ECO:0000256" key="8">
    <source>
        <dbReference type="ARBA" id="ARBA00023004"/>
    </source>
</evidence>
<dbReference type="GO" id="GO:0016020">
    <property type="term" value="C:membrane"/>
    <property type="evidence" value="ECO:0007669"/>
    <property type="project" value="UniProtKB-SubCell"/>
</dbReference>
<comment type="caution">
    <text evidence="11">The sequence shown here is derived from an EMBL/GenBank/DDBJ whole genome shotgun (WGS) entry which is preliminary data.</text>
</comment>
<name>A0A2P6R2C0_ROSCH</name>
<keyword evidence="8" id="KW-0408">Iron</keyword>
<keyword evidence="4" id="KW-0812">Transmembrane</keyword>
<evidence type="ECO:0000256" key="2">
    <source>
        <dbReference type="ARBA" id="ARBA00010617"/>
    </source>
</evidence>
<dbReference type="EMBL" id="PDCK01000042">
    <property type="protein sequence ID" value="PRQ40580.1"/>
    <property type="molecule type" value="Genomic_DNA"/>
</dbReference>
<dbReference type="SUPFAM" id="SSF48264">
    <property type="entry name" value="Cytochrome P450"/>
    <property type="match status" value="1"/>
</dbReference>
<dbReference type="InterPro" id="IPR036396">
    <property type="entry name" value="Cyt_P450_sf"/>
</dbReference>
<dbReference type="InterPro" id="IPR050665">
    <property type="entry name" value="Cytochrome_P450_Monooxygen"/>
</dbReference>
<proteinExistence type="inferred from homology"/>
<evidence type="ECO:0000256" key="6">
    <source>
        <dbReference type="ARBA" id="ARBA00022989"/>
    </source>
</evidence>
<keyword evidence="12" id="KW-1185">Reference proteome</keyword>
<comment type="subcellular location">
    <subcellularLocation>
        <location evidence="1">Membrane</location>
        <topology evidence="1">Single-pass membrane protein</topology>
    </subcellularLocation>
</comment>
<keyword evidence="5" id="KW-0479">Metal-binding</keyword>
<evidence type="ECO:0000256" key="10">
    <source>
        <dbReference type="ARBA" id="ARBA00023136"/>
    </source>
</evidence>
<dbReference type="PRINTS" id="PR00463">
    <property type="entry name" value="EP450I"/>
</dbReference>
<evidence type="ECO:0000256" key="5">
    <source>
        <dbReference type="ARBA" id="ARBA00022723"/>
    </source>
</evidence>
<organism evidence="11 12">
    <name type="scientific">Rosa chinensis</name>
    <name type="common">China rose</name>
    <dbReference type="NCBI Taxonomy" id="74649"/>
    <lineage>
        <taxon>Eukaryota</taxon>
        <taxon>Viridiplantae</taxon>
        <taxon>Streptophyta</taxon>
        <taxon>Embryophyta</taxon>
        <taxon>Tracheophyta</taxon>
        <taxon>Spermatophyta</taxon>
        <taxon>Magnoliopsida</taxon>
        <taxon>eudicotyledons</taxon>
        <taxon>Gunneridae</taxon>
        <taxon>Pentapetalae</taxon>
        <taxon>rosids</taxon>
        <taxon>fabids</taxon>
        <taxon>Rosales</taxon>
        <taxon>Rosaceae</taxon>
        <taxon>Rosoideae</taxon>
        <taxon>Rosoideae incertae sedis</taxon>
        <taxon>Rosa</taxon>
    </lineage>
</organism>
<dbReference type="InterPro" id="IPR001128">
    <property type="entry name" value="Cyt_P450"/>
</dbReference>
<dbReference type="InterPro" id="IPR018247">
    <property type="entry name" value="EF_Hand_1_Ca_BS"/>
</dbReference>
<dbReference type="Gene3D" id="1.10.630.10">
    <property type="entry name" value="Cytochrome P450"/>
    <property type="match status" value="1"/>
</dbReference>
<sequence>MLSSFLCLFLILIALILIKIFLTQWWTPTRLQKLMARQGIKGPCYRLVHGNTKEILNMKNEAISRPKSLTHDLFPLVQPHYQSWVKKYGKVFLQWHGTEPQLVIFEPEFCKEILNNKDRVYMQKDRQGFEKNLVGNGLGAAEGEHWSKLRKIANLAFHGESLKNMIPDMIASAEKMLQRWKNHEGKEIEVYQEFRLLTSDVISRVRLPGISFFKSPDELESQKLEKGIRNCINEIVNKREQKAMSGKEDSWSDFLGLLLKAHRDSNKNQRISVDDLVDECKTFYFAGQETTNTLLGWTVFLLAHHTDWQEEARKEVLQLFGKETPNPDGIAELKTV</sequence>
<dbReference type="PANTHER" id="PTHR24282">
    <property type="entry name" value="CYTOCHROME P450 FAMILY MEMBER"/>
    <property type="match status" value="1"/>
</dbReference>
<dbReference type="InterPro" id="IPR002401">
    <property type="entry name" value="Cyt_P450_E_grp-I"/>
</dbReference>
<evidence type="ECO:0000256" key="7">
    <source>
        <dbReference type="ARBA" id="ARBA00023002"/>
    </source>
</evidence>
<dbReference type="GO" id="GO:0020037">
    <property type="term" value="F:heme binding"/>
    <property type="evidence" value="ECO:0007669"/>
    <property type="project" value="InterPro"/>
</dbReference>
<dbReference type="AlphaFoldDB" id="A0A2P6R2C0"/>
<evidence type="ECO:0000313" key="12">
    <source>
        <dbReference type="Proteomes" id="UP000238479"/>
    </source>
</evidence>
<keyword evidence="6" id="KW-1133">Transmembrane helix</keyword>
<dbReference type="PANTHER" id="PTHR24282:SF20">
    <property type="entry name" value="CYTOCHROME P450 CYP749A22-LIKE"/>
    <property type="match status" value="1"/>
</dbReference>
<dbReference type="STRING" id="74649.A0A2P6R2C0"/>
<evidence type="ECO:0000256" key="9">
    <source>
        <dbReference type="ARBA" id="ARBA00023033"/>
    </source>
</evidence>
<evidence type="ECO:0000313" key="11">
    <source>
        <dbReference type="EMBL" id="PRQ40580.1"/>
    </source>
</evidence>
<keyword evidence="10" id="KW-0472">Membrane</keyword>
<keyword evidence="7" id="KW-0560">Oxidoreductase</keyword>
<keyword evidence="3" id="KW-0349">Heme</keyword>
<evidence type="ECO:0000256" key="1">
    <source>
        <dbReference type="ARBA" id="ARBA00004167"/>
    </source>
</evidence>